<keyword evidence="2" id="KW-1185">Reference proteome</keyword>
<accession>A0A518HQP6</accession>
<dbReference type="KEGG" id="snep:Enr13x_29750"/>
<organism evidence="1 2">
    <name type="scientific">Stieleria neptunia</name>
    <dbReference type="NCBI Taxonomy" id="2527979"/>
    <lineage>
        <taxon>Bacteria</taxon>
        <taxon>Pseudomonadati</taxon>
        <taxon>Planctomycetota</taxon>
        <taxon>Planctomycetia</taxon>
        <taxon>Pirellulales</taxon>
        <taxon>Pirellulaceae</taxon>
        <taxon>Stieleria</taxon>
    </lineage>
</organism>
<name>A0A518HQP6_9BACT</name>
<dbReference type="RefSeq" id="WP_145386988.1">
    <property type="nucleotide sequence ID" value="NZ_CP037423.1"/>
</dbReference>
<evidence type="ECO:0000313" key="1">
    <source>
        <dbReference type="EMBL" id="QDV43121.1"/>
    </source>
</evidence>
<dbReference type="AlphaFoldDB" id="A0A518HQP6"/>
<dbReference type="OrthoDB" id="282813at2"/>
<dbReference type="EMBL" id="CP037423">
    <property type="protein sequence ID" value="QDV43121.1"/>
    <property type="molecule type" value="Genomic_DNA"/>
</dbReference>
<dbReference type="Proteomes" id="UP000319004">
    <property type="component" value="Chromosome"/>
</dbReference>
<reference evidence="1 2" key="1">
    <citation type="submission" date="2019-03" db="EMBL/GenBank/DDBJ databases">
        <title>Deep-cultivation of Planctomycetes and their phenomic and genomic characterization uncovers novel biology.</title>
        <authorList>
            <person name="Wiegand S."/>
            <person name="Jogler M."/>
            <person name="Boedeker C."/>
            <person name="Pinto D."/>
            <person name="Vollmers J."/>
            <person name="Rivas-Marin E."/>
            <person name="Kohn T."/>
            <person name="Peeters S.H."/>
            <person name="Heuer A."/>
            <person name="Rast P."/>
            <person name="Oberbeckmann S."/>
            <person name="Bunk B."/>
            <person name="Jeske O."/>
            <person name="Meyerdierks A."/>
            <person name="Storesund J.E."/>
            <person name="Kallscheuer N."/>
            <person name="Luecker S."/>
            <person name="Lage O.M."/>
            <person name="Pohl T."/>
            <person name="Merkel B.J."/>
            <person name="Hornburger P."/>
            <person name="Mueller R.-W."/>
            <person name="Bruemmer F."/>
            <person name="Labrenz M."/>
            <person name="Spormann A.M."/>
            <person name="Op den Camp H."/>
            <person name="Overmann J."/>
            <person name="Amann R."/>
            <person name="Jetten M.S.M."/>
            <person name="Mascher T."/>
            <person name="Medema M.H."/>
            <person name="Devos D.P."/>
            <person name="Kaster A.-K."/>
            <person name="Ovreas L."/>
            <person name="Rohde M."/>
            <person name="Galperin M.Y."/>
            <person name="Jogler C."/>
        </authorList>
    </citation>
    <scope>NUCLEOTIDE SEQUENCE [LARGE SCALE GENOMIC DNA]</scope>
    <source>
        <strain evidence="1 2">Enr13</strain>
    </source>
</reference>
<evidence type="ECO:0000313" key="2">
    <source>
        <dbReference type="Proteomes" id="UP000319004"/>
    </source>
</evidence>
<protein>
    <submittedName>
        <fullName evidence="1">Uncharacterized protein</fullName>
    </submittedName>
</protein>
<gene>
    <name evidence="1" type="ORF">Enr13x_29750</name>
</gene>
<proteinExistence type="predicted"/>
<sequence>MKLAGGIDAFVGKLVWLPTWEQARQILRDAGMTDQCLQSVLLEKNSIARGEELVTLYELILDRFSSADRKTGGLAPCR</sequence>